<dbReference type="KEGG" id="cput:CONPUDRAFT_151204"/>
<dbReference type="Proteomes" id="UP000053558">
    <property type="component" value="Unassembled WGS sequence"/>
</dbReference>
<dbReference type="GeneID" id="19202827"/>
<keyword evidence="2" id="KW-1185">Reference proteome</keyword>
<organism evidence="1 2">
    <name type="scientific">Coniophora puteana (strain RWD-64-598)</name>
    <name type="common">Brown rot fungus</name>
    <dbReference type="NCBI Taxonomy" id="741705"/>
    <lineage>
        <taxon>Eukaryota</taxon>
        <taxon>Fungi</taxon>
        <taxon>Dikarya</taxon>
        <taxon>Basidiomycota</taxon>
        <taxon>Agaricomycotina</taxon>
        <taxon>Agaricomycetes</taxon>
        <taxon>Agaricomycetidae</taxon>
        <taxon>Boletales</taxon>
        <taxon>Coniophorineae</taxon>
        <taxon>Coniophoraceae</taxon>
        <taxon>Coniophora</taxon>
    </lineage>
</organism>
<evidence type="ECO:0000313" key="1">
    <source>
        <dbReference type="EMBL" id="EIW84167.1"/>
    </source>
</evidence>
<comment type="caution">
    <text evidence="1">The sequence shown here is derived from an EMBL/GenBank/DDBJ whole genome shotgun (WGS) entry which is preliminary data.</text>
</comment>
<dbReference type="OrthoDB" id="3231188at2759"/>
<accession>A0A5M3MYR4</accession>
<evidence type="ECO:0000313" key="2">
    <source>
        <dbReference type="Proteomes" id="UP000053558"/>
    </source>
</evidence>
<dbReference type="AlphaFoldDB" id="A0A5M3MYR4"/>
<dbReference type="EMBL" id="JH711575">
    <property type="protein sequence ID" value="EIW84167.1"/>
    <property type="molecule type" value="Genomic_DNA"/>
</dbReference>
<name>A0A5M3MYR4_CONPW</name>
<protein>
    <submittedName>
        <fullName evidence="1">Uncharacterized protein</fullName>
    </submittedName>
</protein>
<sequence length="184" mass="20399">MAFERFCIKTHKFLNSLIPSMGRSLPGSQHIQYRPQDKACKVIMWGKKSIDRPGLPSGGPTHNARLWGCTVVSPGLWAFATTCIIFLLSPNVEFSKGGKGDQSGIKYSKYFAEYKCLLTCKWDSPHITSLRLNINTFMFGSATAEVTESSNSVVQEDFARHINAAMAAMHMDLDNEPVSLPHGE</sequence>
<reference evidence="2" key="1">
    <citation type="journal article" date="2012" name="Science">
        <title>The Paleozoic origin of enzymatic lignin decomposition reconstructed from 31 fungal genomes.</title>
        <authorList>
            <person name="Floudas D."/>
            <person name="Binder M."/>
            <person name="Riley R."/>
            <person name="Barry K."/>
            <person name="Blanchette R.A."/>
            <person name="Henrissat B."/>
            <person name="Martinez A.T."/>
            <person name="Otillar R."/>
            <person name="Spatafora J.W."/>
            <person name="Yadav J.S."/>
            <person name="Aerts A."/>
            <person name="Benoit I."/>
            <person name="Boyd A."/>
            <person name="Carlson A."/>
            <person name="Copeland A."/>
            <person name="Coutinho P.M."/>
            <person name="de Vries R.P."/>
            <person name="Ferreira P."/>
            <person name="Findley K."/>
            <person name="Foster B."/>
            <person name="Gaskell J."/>
            <person name="Glotzer D."/>
            <person name="Gorecki P."/>
            <person name="Heitman J."/>
            <person name="Hesse C."/>
            <person name="Hori C."/>
            <person name="Igarashi K."/>
            <person name="Jurgens J.A."/>
            <person name="Kallen N."/>
            <person name="Kersten P."/>
            <person name="Kohler A."/>
            <person name="Kuees U."/>
            <person name="Kumar T.K.A."/>
            <person name="Kuo A."/>
            <person name="LaButti K."/>
            <person name="Larrondo L.F."/>
            <person name="Lindquist E."/>
            <person name="Ling A."/>
            <person name="Lombard V."/>
            <person name="Lucas S."/>
            <person name="Lundell T."/>
            <person name="Martin R."/>
            <person name="McLaughlin D.J."/>
            <person name="Morgenstern I."/>
            <person name="Morin E."/>
            <person name="Murat C."/>
            <person name="Nagy L.G."/>
            <person name="Nolan M."/>
            <person name="Ohm R.A."/>
            <person name="Patyshakuliyeva A."/>
            <person name="Rokas A."/>
            <person name="Ruiz-Duenas F.J."/>
            <person name="Sabat G."/>
            <person name="Salamov A."/>
            <person name="Samejima M."/>
            <person name="Schmutz J."/>
            <person name="Slot J.C."/>
            <person name="St John F."/>
            <person name="Stenlid J."/>
            <person name="Sun H."/>
            <person name="Sun S."/>
            <person name="Syed K."/>
            <person name="Tsang A."/>
            <person name="Wiebenga A."/>
            <person name="Young D."/>
            <person name="Pisabarro A."/>
            <person name="Eastwood D.C."/>
            <person name="Martin F."/>
            <person name="Cullen D."/>
            <person name="Grigoriev I.V."/>
            <person name="Hibbett D.S."/>
        </authorList>
    </citation>
    <scope>NUCLEOTIDE SEQUENCE [LARGE SCALE GENOMIC DNA]</scope>
    <source>
        <strain evidence="2">RWD-64-598 SS2</strain>
    </source>
</reference>
<gene>
    <name evidence="1" type="ORF">CONPUDRAFT_151204</name>
</gene>
<dbReference type="OMA" id="RHINAAM"/>
<proteinExistence type="predicted"/>
<dbReference type="RefSeq" id="XP_007765943.1">
    <property type="nucleotide sequence ID" value="XM_007767753.1"/>
</dbReference>